<evidence type="ECO:0000259" key="6">
    <source>
        <dbReference type="Pfam" id="PF00441"/>
    </source>
</evidence>
<dbReference type="GO" id="GO:0003995">
    <property type="term" value="F:acyl-CoA dehydrogenase activity"/>
    <property type="evidence" value="ECO:0007669"/>
    <property type="project" value="TreeGrafter"/>
</dbReference>
<dbReference type="PANTHER" id="PTHR43884">
    <property type="entry name" value="ACYL-COA DEHYDROGENASE"/>
    <property type="match status" value="1"/>
</dbReference>
<dbReference type="InterPro" id="IPR013786">
    <property type="entry name" value="AcylCoA_DH/ox_N"/>
</dbReference>
<dbReference type="Gene3D" id="1.20.140.10">
    <property type="entry name" value="Butyryl-CoA Dehydrogenase, subunit A, domain 3"/>
    <property type="match status" value="2"/>
</dbReference>
<organism evidence="9">
    <name type="scientific">hydrothermal vent metagenome</name>
    <dbReference type="NCBI Taxonomy" id="652676"/>
    <lineage>
        <taxon>unclassified sequences</taxon>
        <taxon>metagenomes</taxon>
        <taxon>ecological metagenomes</taxon>
    </lineage>
</organism>
<dbReference type="PANTHER" id="PTHR43884:SF9">
    <property type="entry name" value="COMPLEX I ASSEMBLY FACTOR ACAD9, MITOCHONDRIAL"/>
    <property type="match status" value="1"/>
</dbReference>
<dbReference type="Gene3D" id="1.10.540.10">
    <property type="entry name" value="Acyl-CoA dehydrogenase/oxidase, N-terminal domain"/>
    <property type="match status" value="1"/>
</dbReference>
<feature type="domain" description="Acyl-CoA oxidase/dehydrogenase middle" evidence="7">
    <location>
        <begin position="168"/>
        <end position="268"/>
    </location>
</feature>
<dbReference type="SUPFAM" id="SSF56645">
    <property type="entry name" value="Acyl-CoA dehydrogenase NM domain-like"/>
    <property type="match status" value="1"/>
</dbReference>
<dbReference type="Pfam" id="PF00441">
    <property type="entry name" value="Acyl-CoA_dh_1"/>
    <property type="match status" value="1"/>
</dbReference>
<name>A0A3B1DJU1_9ZZZZ</name>
<keyword evidence="4" id="KW-0274">FAD</keyword>
<keyword evidence="3" id="KW-0285">Flavoprotein</keyword>
<feature type="domain" description="Acyl-CoA dehydrogenase/oxidase C-terminal" evidence="6">
    <location>
        <begin position="281"/>
        <end position="440"/>
    </location>
</feature>
<evidence type="ECO:0000256" key="4">
    <source>
        <dbReference type="ARBA" id="ARBA00022827"/>
    </source>
</evidence>
<dbReference type="FunFam" id="2.40.110.10:FF:000002">
    <property type="entry name" value="Acyl-CoA dehydrogenase fadE12"/>
    <property type="match status" value="1"/>
</dbReference>
<dbReference type="Pfam" id="PF02771">
    <property type="entry name" value="Acyl-CoA_dh_N"/>
    <property type="match status" value="1"/>
</dbReference>
<evidence type="ECO:0000313" key="9">
    <source>
        <dbReference type="EMBL" id="VAX35260.1"/>
    </source>
</evidence>
<evidence type="ECO:0000256" key="1">
    <source>
        <dbReference type="ARBA" id="ARBA00001974"/>
    </source>
</evidence>
<keyword evidence="5" id="KW-0560">Oxidoreductase</keyword>
<dbReference type="EMBL" id="UOGJ01000039">
    <property type="protein sequence ID" value="VAX35260.1"/>
    <property type="molecule type" value="Genomic_DNA"/>
</dbReference>
<dbReference type="AlphaFoldDB" id="A0A3B1DJU1"/>
<dbReference type="InterPro" id="IPR036250">
    <property type="entry name" value="AcylCo_DH-like_C"/>
</dbReference>
<reference evidence="9" key="1">
    <citation type="submission" date="2018-06" db="EMBL/GenBank/DDBJ databases">
        <authorList>
            <person name="Zhirakovskaya E."/>
        </authorList>
    </citation>
    <scope>NUCLEOTIDE SEQUENCE</scope>
</reference>
<dbReference type="Pfam" id="PF02770">
    <property type="entry name" value="Acyl-CoA_dh_M"/>
    <property type="match status" value="1"/>
</dbReference>
<sequence length="611" mass="68764">MEISDNKLKQRALDLAEDARQKDWDHPSFVAELFKGRFQWDLIDPYPVQSSEDKAIGDVFLKKLEKCLKEHVDPEKVDREQKVPESAIKALAEIGCFGMKIDKEYGGLGFSVINYNRAIACVGKHCGSTAVWLSAHQSIGVPQPLKMFGTEEQRKTYLPRVAKGAITAFALTEPDVGSDPANMKTKAVLTEDGNHYIINGEKMWITNGPDAELMIVMAQTPPKIVNGKERKQITAFLIETNMQGFEVTHTCQFMGIRGISNGVLRFKDLKVPKENIIGEVGRGLKIALVTLNTGRLTIPAAVTGACKVSLGYAREWSTQRIQWGLPIGKHQAVTQKLANNAADIFAMESVTWLASAMAENGKFDFRLEAAMAKYFCTEIAWKVMDDILQIRGGRGYETAESLRNRGEAAYPIERILREVRVNRIIEGTSEIMQLFIAREAMDMHFGYIMPLLNAKNSKEKRNALLKMMGFYTKWYPKQWVGGAVEGAKWLSSENNKHLAYIGKTSKKLARALFHAMVKYQKELEKEQIVLGHFVDIGTLLFAMAAVLSNTNRMSDDLEKSSSVQELADLACRRFIVQIEDHFKSIKKNHNGLINSVGKRLFEGNYKWLERN</sequence>
<dbReference type="InterPro" id="IPR037069">
    <property type="entry name" value="AcylCoA_DH/ox_N_sf"/>
</dbReference>
<dbReference type="InterPro" id="IPR009100">
    <property type="entry name" value="AcylCoA_DH/oxidase_NM_dom_sf"/>
</dbReference>
<dbReference type="InterPro" id="IPR006091">
    <property type="entry name" value="Acyl-CoA_Oxase/DH_mid-dom"/>
</dbReference>
<evidence type="ECO:0000256" key="2">
    <source>
        <dbReference type="ARBA" id="ARBA00009347"/>
    </source>
</evidence>
<feature type="domain" description="Acyl-CoA dehydrogenase/oxidase N-terminal" evidence="8">
    <location>
        <begin position="61"/>
        <end position="164"/>
    </location>
</feature>
<evidence type="ECO:0000259" key="8">
    <source>
        <dbReference type="Pfam" id="PF02771"/>
    </source>
</evidence>
<evidence type="ECO:0000256" key="5">
    <source>
        <dbReference type="ARBA" id="ARBA00023002"/>
    </source>
</evidence>
<gene>
    <name evidence="9" type="ORF">MNBD_UNCLBAC01-1718</name>
</gene>
<dbReference type="GO" id="GO:0050660">
    <property type="term" value="F:flavin adenine dinucleotide binding"/>
    <property type="evidence" value="ECO:0007669"/>
    <property type="project" value="InterPro"/>
</dbReference>
<protein>
    <submittedName>
        <fullName evidence="9">Acyl-CoA dehydrogenase</fullName>
    </submittedName>
</protein>
<dbReference type="FunFam" id="1.10.540.10:FF:000001">
    <property type="entry name" value="Very long-chain-specific acyl-CoA dehydrogenase, mitochondrial"/>
    <property type="match status" value="1"/>
</dbReference>
<proteinExistence type="inferred from homology"/>
<evidence type="ECO:0000259" key="7">
    <source>
        <dbReference type="Pfam" id="PF02770"/>
    </source>
</evidence>
<comment type="similarity">
    <text evidence="2">Belongs to the acyl-CoA dehydrogenase family.</text>
</comment>
<comment type="cofactor">
    <cofactor evidence="1">
        <name>FAD</name>
        <dbReference type="ChEBI" id="CHEBI:57692"/>
    </cofactor>
</comment>
<evidence type="ECO:0000256" key="3">
    <source>
        <dbReference type="ARBA" id="ARBA00022630"/>
    </source>
</evidence>
<dbReference type="Gene3D" id="2.40.110.10">
    <property type="entry name" value="Butyryl-CoA Dehydrogenase, subunit A, domain 2"/>
    <property type="match status" value="1"/>
</dbReference>
<dbReference type="InterPro" id="IPR046373">
    <property type="entry name" value="Acyl-CoA_Oxase/DH_mid-dom_sf"/>
</dbReference>
<accession>A0A3B1DJU1</accession>
<dbReference type="InterPro" id="IPR009075">
    <property type="entry name" value="AcylCo_DH/oxidase_C"/>
</dbReference>
<dbReference type="SUPFAM" id="SSF47203">
    <property type="entry name" value="Acyl-CoA dehydrogenase C-terminal domain-like"/>
    <property type="match status" value="1"/>
</dbReference>